<dbReference type="PANTHER" id="PTHR35457:SF1">
    <property type="entry name" value="HEME A SYNTHASE"/>
    <property type="match status" value="1"/>
</dbReference>
<proteinExistence type="predicted"/>
<evidence type="ECO:0000256" key="1">
    <source>
        <dbReference type="ARBA" id="ARBA00004141"/>
    </source>
</evidence>
<evidence type="ECO:0000256" key="5">
    <source>
        <dbReference type="ARBA" id="ARBA00022989"/>
    </source>
</evidence>
<keyword evidence="9 12" id="KW-0472">Membrane</keyword>
<name>A0A853G951_9GAMM</name>
<evidence type="ECO:0000256" key="2">
    <source>
        <dbReference type="ARBA" id="ARBA00022475"/>
    </source>
</evidence>
<evidence type="ECO:0000256" key="3">
    <source>
        <dbReference type="ARBA" id="ARBA00022692"/>
    </source>
</evidence>
<evidence type="ECO:0000256" key="4">
    <source>
        <dbReference type="ARBA" id="ARBA00022723"/>
    </source>
</evidence>
<evidence type="ECO:0000256" key="6">
    <source>
        <dbReference type="ARBA" id="ARBA00023002"/>
    </source>
</evidence>
<feature type="transmembrane region" description="Helical" evidence="12">
    <location>
        <begin position="102"/>
        <end position="122"/>
    </location>
</feature>
<dbReference type="AlphaFoldDB" id="A0A853G951"/>
<sequence>MFRKILQISIILALIVVILGAYTRLGDAGLGCPDWPGCYGQLSVPNAKDGTIIQGFSRPLNIVKGWKEMLHRYTASTLGLTILILFFLVLKGKLQHKQSLKLPGFSVFFVMLQGAFGMWTVTFLVHPGIVTLHLIGGFLTTVLLVWMFLNQKKTPTTYQYVLKKHKFVLLITLTMLSLQIILGGWTSANYAALSCGEYFPTCLNKWWPDLDFTHALYWGSLGNNYEYGILENPARSAIQVLHRIGALITTIFMLLLIYLFRKYNHLRFNLILSVILLTIQITLGVLNVILSLPIIIAVLHNTIALLLLLSIVIIVHKIFKKDYHKRAFIKHNN</sequence>
<evidence type="ECO:0000313" key="14">
    <source>
        <dbReference type="Proteomes" id="UP000525329"/>
    </source>
</evidence>
<dbReference type="GO" id="GO:0006784">
    <property type="term" value="P:heme A biosynthetic process"/>
    <property type="evidence" value="ECO:0007669"/>
    <property type="project" value="InterPro"/>
</dbReference>
<feature type="transmembrane region" description="Helical" evidence="12">
    <location>
        <begin position="167"/>
        <end position="188"/>
    </location>
</feature>
<feature type="transmembrane region" description="Helical" evidence="12">
    <location>
        <begin position="240"/>
        <end position="260"/>
    </location>
</feature>
<evidence type="ECO:0000256" key="7">
    <source>
        <dbReference type="ARBA" id="ARBA00023004"/>
    </source>
</evidence>
<comment type="subcellular location">
    <subcellularLocation>
        <location evidence="1">Membrane</location>
        <topology evidence="1">Multi-pass membrane protein</topology>
    </subcellularLocation>
</comment>
<gene>
    <name evidence="13" type="ORF">H0A74_03655</name>
</gene>
<keyword evidence="3 12" id="KW-0812">Transmembrane</keyword>
<dbReference type="GO" id="GO:0016020">
    <property type="term" value="C:membrane"/>
    <property type="evidence" value="ECO:0007669"/>
    <property type="project" value="UniProtKB-SubCell"/>
</dbReference>
<evidence type="ECO:0000256" key="8">
    <source>
        <dbReference type="ARBA" id="ARBA00023133"/>
    </source>
</evidence>
<evidence type="ECO:0000256" key="9">
    <source>
        <dbReference type="ARBA" id="ARBA00023136"/>
    </source>
</evidence>
<evidence type="ECO:0000256" key="12">
    <source>
        <dbReference type="SAM" id="Phobius"/>
    </source>
</evidence>
<dbReference type="InterPro" id="IPR003780">
    <property type="entry name" value="COX15/CtaA_fam"/>
</dbReference>
<feature type="transmembrane region" description="Helical" evidence="12">
    <location>
        <begin position="302"/>
        <end position="319"/>
    </location>
</feature>
<dbReference type="GO" id="GO:0046872">
    <property type="term" value="F:metal ion binding"/>
    <property type="evidence" value="ECO:0007669"/>
    <property type="project" value="UniProtKB-KW"/>
</dbReference>
<evidence type="ECO:0000313" key="13">
    <source>
        <dbReference type="EMBL" id="NYT52647.1"/>
    </source>
</evidence>
<dbReference type="GO" id="GO:0016491">
    <property type="term" value="F:oxidoreductase activity"/>
    <property type="evidence" value="ECO:0007669"/>
    <property type="project" value="UniProtKB-KW"/>
</dbReference>
<keyword evidence="8" id="KW-0350">Heme biosynthesis</keyword>
<evidence type="ECO:0000256" key="10">
    <source>
        <dbReference type="ARBA" id="ARBA00023157"/>
    </source>
</evidence>
<protein>
    <submittedName>
        <fullName evidence="13">COX15/CtaA family protein</fullName>
    </submittedName>
</protein>
<comment type="caution">
    <text evidence="13">The sequence shown here is derived from an EMBL/GenBank/DDBJ whole genome shotgun (WGS) entry which is preliminary data.</text>
</comment>
<dbReference type="EMBL" id="JACCHU010000002">
    <property type="protein sequence ID" value="NYT52647.1"/>
    <property type="molecule type" value="Genomic_DNA"/>
</dbReference>
<evidence type="ECO:0000256" key="11">
    <source>
        <dbReference type="ARBA" id="ARBA00023444"/>
    </source>
</evidence>
<feature type="transmembrane region" description="Helical" evidence="12">
    <location>
        <begin position="70"/>
        <end position="90"/>
    </location>
</feature>
<dbReference type="Proteomes" id="UP000525329">
    <property type="component" value="Unassembled WGS sequence"/>
</dbReference>
<dbReference type="PANTHER" id="PTHR35457">
    <property type="entry name" value="HEME A SYNTHASE"/>
    <property type="match status" value="1"/>
</dbReference>
<keyword evidence="5 12" id="KW-1133">Transmembrane helix</keyword>
<keyword evidence="6" id="KW-0560">Oxidoreductase</keyword>
<organism evidence="13 14">
    <name type="scientific">Candidatus Vesicomyosocius endoextente</name>
    <dbReference type="NCBI Taxonomy" id="2738853"/>
    <lineage>
        <taxon>Bacteria</taxon>
        <taxon>Pseudomonadati</taxon>
        <taxon>Pseudomonadota</taxon>
        <taxon>Gammaproteobacteria</taxon>
        <taxon>Candidatus Pseudothioglobaceae</taxon>
        <taxon>Candidatus Vesicomyidisocius</taxon>
    </lineage>
</organism>
<feature type="transmembrane region" description="Helical" evidence="12">
    <location>
        <begin position="272"/>
        <end position="296"/>
    </location>
</feature>
<dbReference type="InterPro" id="IPR050450">
    <property type="entry name" value="COX15/CtaA_HemeA_synthase"/>
</dbReference>
<feature type="transmembrane region" description="Helical" evidence="12">
    <location>
        <begin position="128"/>
        <end position="146"/>
    </location>
</feature>
<reference evidence="13 14" key="1">
    <citation type="submission" date="2020-05" db="EMBL/GenBank/DDBJ databases">
        <title>Horizontal transmission and recombination maintain forever young bacterial symbiont genomes.</title>
        <authorList>
            <person name="Russell S.L."/>
            <person name="Pepper-Tunick E."/>
            <person name="Svedberg J."/>
            <person name="Byrne A."/>
            <person name="Ruelas Castillo J."/>
            <person name="Vollmers C."/>
            <person name="Beinart R.A."/>
            <person name="Corbett-Detig R."/>
        </authorList>
    </citation>
    <scope>NUCLEOTIDE SEQUENCE [LARGE SCALE GENOMIC DNA]</scope>
    <source>
        <strain evidence="13">Monterey_2004</strain>
    </source>
</reference>
<keyword evidence="4" id="KW-0479">Metal-binding</keyword>
<comment type="pathway">
    <text evidence="11">Porphyrin-containing compound metabolism.</text>
</comment>
<keyword evidence="10" id="KW-1015">Disulfide bond</keyword>
<dbReference type="Pfam" id="PF02628">
    <property type="entry name" value="COX15-CtaA"/>
    <property type="match status" value="1"/>
</dbReference>
<accession>A0A853G951</accession>
<keyword evidence="2" id="KW-1003">Cell membrane</keyword>
<keyword evidence="7" id="KW-0408">Iron</keyword>